<gene>
    <name evidence="1" type="ORF">SAMN03080594_11246</name>
</gene>
<evidence type="ECO:0000313" key="2">
    <source>
        <dbReference type="Proteomes" id="UP000184406"/>
    </source>
</evidence>
<protein>
    <submittedName>
        <fullName evidence="1">Uncharacterized protein</fullName>
    </submittedName>
</protein>
<keyword evidence="2" id="KW-1185">Reference proteome</keyword>
<sequence>MPVNGSQKDGGTFFLWIKFKEHRATLSRLTMKFEMMKNLFLPLILMCGFLGMSQAELNKYKYIIVPTKFETFKNENQYQTSTMIKYNLVENGFTAVYDNDMPADLLANRCLGLLLNLKDDSSMFTTKVTLTLKDCQSNVVYTTVEGSSKEKDYKSAYSEAIKECFKSLSGIGYKYEPSGDTAEVTVSFKNDVKRLEKAAEKDKDISFEDIVENKPQEKDKDIRFGDLAEDKIESNRQNVIQQKATLEEQSYKSMEPVQSNITKAENMPTVALPDVDYKTDDSGVLYAQAIANGFQLVDSTPKITLRMYATSQANFYIAEGDVHSGAVLKKGDKWYFEYYEGDKLMGQELNIKF</sequence>
<organism evidence="1 2">
    <name type="scientific">Arenibacter palladensis</name>
    <dbReference type="NCBI Taxonomy" id="237373"/>
    <lineage>
        <taxon>Bacteria</taxon>
        <taxon>Pseudomonadati</taxon>
        <taxon>Bacteroidota</taxon>
        <taxon>Flavobacteriia</taxon>
        <taxon>Flavobacteriales</taxon>
        <taxon>Flavobacteriaceae</taxon>
        <taxon>Arenibacter</taxon>
    </lineage>
</organism>
<accession>A0A1M5GWB2</accession>
<proteinExistence type="predicted"/>
<evidence type="ECO:0000313" key="1">
    <source>
        <dbReference type="EMBL" id="SHG07895.1"/>
    </source>
</evidence>
<dbReference type="Proteomes" id="UP000184406">
    <property type="component" value="Unassembled WGS sequence"/>
</dbReference>
<dbReference type="EMBL" id="FQUX01000012">
    <property type="protein sequence ID" value="SHG07895.1"/>
    <property type="molecule type" value="Genomic_DNA"/>
</dbReference>
<name>A0A1M5GWB2_9FLAO</name>
<dbReference type="AlphaFoldDB" id="A0A1M5GWB2"/>
<reference evidence="2" key="1">
    <citation type="submission" date="2016-11" db="EMBL/GenBank/DDBJ databases">
        <authorList>
            <person name="Varghese N."/>
            <person name="Submissions S."/>
        </authorList>
    </citation>
    <scope>NUCLEOTIDE SEQUENCE [LARGE SCALE GENOMIC DNA]</scope>
    <source>
        <strain evidence="2">DSM 17539</strain>
    </source>
</reference>